<evidence type="ECO:0008006" key="5">
    <source>
        <dbReference type="Google" id="ProtNLM"/>
    </source>
</evidence>
<feature type="transmembrane region" description="Helical" evidence="2">
    <location>
        <begin position="175"/>
        <end position="192"/>
    </location>
</feature>
<feature type="region of interest" description="Disordered" evidence="1">
    <location>
        <begin position="389"/>
        <end position="415"/>
    </location>
</feature>
<reference evidence="3 4" key="1">
    <citation type="submission" date="2024-02" db="EMBL/GenBank/DDBJ databases">
        <authorList>
            <person name="Chen Y."/>
            <person name="Shah S."/>
            <person name="Dougan E. K."/>
            <person name="Thang M."/>
            <person name="Chan C."/>
        </authorList>
    </citation>
    <scope>NUCLEOTIDE SEQUENCE [LARGE SCALE GENOMIC DNA]</scope>
</reference>
<dbReference type="Proteomes" id="UP001642484">
    <property type="component" value="Unassembled WGS sequence"/>
</dbReference>
<evidence type="ECO:0000313" key="3">
    <source>
        <dbReference type="EMBL" id="CAK8997539.1"/>
    </source>
</evidence>
<feature type="transmembrane region" description="Helical" evidence="2">
    <location>
        <begin position="204"/>
        <end position="225"/>
    </location>
</feature>
<feature type="compositionally biased region" description="Basic and acidic residues" evidence="1">
    <location>
        <begin position="447"/>
        <end position="456"/>
    </location>
</feature>
<keyword evidence="2" id="KW-1133">Transmembrane helix</keyword>
<organism evidence="3 4">
    <name type="scientific">Durusdinium trenchii</name>
    <dbReference type="NCBI Taxonomy" id="1381693"/>
    <lineage>
        <taxon>Eukaryota</taxon>
        <taxon>Sar</taxon>
        <taxon>Alveolata</taxon>
        <taxon>Dinophyceae</taxon>
        <taxon>Suessiales</taxon>
        <taxon>Symbiodiniaceae</taxon>
        <taxon>Durusdinium</taxon>
    </lineage>
</organism>
<evidence type="ECO:0000256" key="1">
    <source>
        <dbReference type="SAM" id="MobiDB-lite"/>
    </source>
</evidence>
<gene>
    <name evidence="3" type="ORF">CCMP2556_LOCUS4889</name>
</gene>
<feature type="transmembrane region" description="Helical" evidence="2">
    <location>
        <begin position="6"/>
        <end position="23"/>
    </location>
</feature>
<keyword evidence="4" id="KW-1185">Reference proteome</keyword>
<feature type="region of interest" description="Disordered" evidence="1">
    <location>
        <begin position="447"/>
        <end position="471"/>
    </location>
</feature>
<feature type="transmembrane region" description="Helical" evidence="2">
    <location>
        <begin position="125"/>
        <end position="144"/>
    </location>
</feature>
<protein>
    <recommendedName>
        <fullName evidence="5">Receptor for retinol uptake STRA6</fullName>
    </recommendedName>
</protein>
<keyword evidence="2" id="KW-0472">Membrane</keyword>
<feature type="compositionally biased region" description="Basic and acidic residues" evidence="1">
    <location>
        <begin position="602"/>
        <end position="621"/>
    </location>
</feature>
<evidence type="ECO:0000256" key="2">
    <source>
        <dbReference type="SAM" id="Phobius"/>
    </source>
</evidence>
<proteinExistence type="predicted"/>
<name>A0ABP0I890_9DINO</name>
<evidence type="ECO:0000313" key="4">
    <source>
        <dbReference type="Proteomes" id="UP001642484"/>
    </source>
</evidence>
<comment type="caution">
    <text evidence="3">The sequence shown here is derived from an EMBL/GenBank/DDBJ whole genome shotgun (WGS) entry which is preliminary data.</text>
</comment>
<sequence length="676" mass="74896">MGTEEFMVIGSLLSCAVLVHLYLTKTDWGDLRAWISSVMHPSPRDVAKETRVEEEMVKLRQSNYISFSRYSTHLEFGVGCFFLWEAFATSGFETIMLLIACCLSYLQHLMVAKDLIQLTPQRIKIVNYWLHSVSTLGAVLPARAGSSFKFGLWQSFLTAMRFCLVLCCLDPQISIPFQVLYTAVGMLTYFFAFDESRTELGPLFYTQVFVLIQTIAFSIIIDMALRGRIYAKLDTADAESLVSSFRRVLRGACDGEVLLDSQMNVAQESECLKHLILTDVSLKGRSFENLLADGERPRFREFIEASTNAFGAELSAPPFCSRVSFRGSAGIGVAADVYHVPVPGLFGANEPYHLVAFKEDPESRPHPEASADAVPAELLHTTGVQEPLQHATHSRTSGGTSASQTSESSGRSSCAHMCPELREMTLLLDVETEFQDVQQAHLNFERKDEAESDLAHARGRGQGSGSSMPSLRSLVKPTDWEKLRSLVRNFVELALMDPNLEQKLIHKMTVKLPGQCGWLKVNEATLHRISGASGLVWLLLKGFRAMHAEFGGHPILRALILFNLLDVLDSGSFRSSDSLCGATCSASSHGPRRGRAQPPSQDPRHFADERPPWRASQKESGNDLWLSAAPEVLGELVSRRRGFQVDPQMMGVLGSTEHQKGVLDRGPSFSGHEMLM</sequence>
<accession>A0ABP0I890</accession>
<feature type="compositionally biased region" description="Polar residues" evidence="1">
    <location>
        <begin position="394"/>
        <end position="412"/>
    </location>
</feature>
<feature type="region of interest" description="Disordered" evidence="1">
    <location>
        <begin position="583"/>
        <end position="622"/>
    </location>
</feature>
<keyword evidence="2" id="KW-0812">Transmembrane</keyword>
<dbReference type="EMBL" id="CAXAMN010002058">
    <property type="protein sequence ID" value="CAK8997539.1"/>
    <property type="molecule type" value="Genomic_DNA"/>
</dbReference>